<gene>
    <name evidence="8" type="primary">CYB5R3</name>
    <name evidence="8" type="ORF">E2C01_079233</name>
</gene>
<reference evidence="8 9" key="1">
    <citation type="submission" date="2019-05" db="EMBL/GenBank/DDBJ databases">
        <title>Another draft genome of Portunus trituberculatus and its Hox gene families provides insights of decapod evolution.</title>
        <authorList>
            <person name="Jeong J.-H."/>
            <person name="Song I."/>
            <person name="Kim S."/>
            <person name="Choi T."/>
            <person name="Kim D."/>
            <person name="Ryu S."/>
            <person name="Kim W."/>
        </authorList>
    </citation>
    <scope>NUCLEOTIDE SEQUENCE [LARGE SCALE GENOMIC DNA]</scope>
    <source>
        <tissue evidence="8">Muscle</tissue>
    </source>
</reference>
<dbReference type="AlphaFoldDB" id="A0A5B7IWC4"/>
<evidence type="ECO:0000256" key="4">
    <source>
        <dbReference type="ARBA" id="ARBA00023002"/>
    </source>
</evidence>
<dbReference type="OrthoDB" id="432685at2759"/>
<comment type="caution">
    <text evidence="8">The sequence shown here is derived from an EMBL/GenBank/DDBJ whole genome shotgun (WGS) entry which is preliminary data.</text>
</comment>
<evidence type="ECO:0000256" key="5">
    <source>
        <dbReference type="PIRSR" id="PIRSR601834-1"/>
    </source>
</evidence>
<keyword evidence="3 5" id="KW-0274">FAD</keyword>
<keyword evidence="2 5" id="KW-0285">Flavoprotein</keyword>
<dbReference type="GO" id="GO:0071949">
    <property type="term" value="F:FAD binding"/>
    <property type="evidence" value="ECO:0007669"/>
    <property type="project" value="TreeGrafter"/>
</dbReference>
<feature type="binding site" evidence="5">
    <location>
        <position position="90"/>
    </location>
    <ligand>
        <name>FAD</name>
        <dbReference type="ChEBI" id="CHEBI:57692"/>
    </ligand>
</feature>
<evidence type="ECO:0000313" key="8">
    <source>
        <dbReference type="EMBL" id="MPC84494.1"/>
    </source>
</evidence>
<keyword evidence="9" id="KW-1185">Reference proteome</keyword>
<dbReference type="Gene3D" id="2.40.30.10">
    <property type="entry name" value="Translation factors"/>
    <property type="match status" value="1"/>
</dbReference>
<feature type="domain" description="Flavoprotein pyridine nucleotide cytochrome reductase-like FAD-binding" evidence="7">
    <location>
        <begin position="62"/>
        <end position="110"/>
    </location>
</feature>
<evidence type="ECO:0000313" key="9">
    <source>
        <dbReference type="Proteomes" id="UP000324222"/>
    </source>
</evidence>
<dbReference type="Pfam" id="PF00970">
    <property type="entry name" value="FAD_binding_6"/>
    <property type="match status" value="1"/>
</dbReference>
<evidence type="ECO:0000256" key="3">
    <source>
        <dbReference type="ARBA" id="ARBA00022827"/>
    </source>
</evidence>
<proteinExistence type="predicted"/>
<evidence type="ECO:0000256" key="6">
    <source>
        <dbReference type="SAM" id="MobiDB-lite"/>
    </source>
</evidence>
<dbReference type="InterPro" id="IPR017938">
    <property type="entry name" value="Riboflavin_synthase-like_b-brl"/>
</dbReference>
<evidence type="ECO:0000259" key="7">
    <source>
        <dbReference type="Pfam" id="PF00970"/>
    </source>
</evidence>
<dbReference type="SUPFAM" id="SSF63380">
    <property type="entry name" value="Riboflavin synthase domain-like"/>
    <property type="match status" value="1"/>
</dbReference>
<feature type="binding site" evidence="5">
    <location>
        <position position="109"/>
    </location>
    <ligand>
        <name>FAD</name>
        <dbReference type="ChEBI" id="CHEBI:57692"/>
    </ligand>
</feature>
<organism evidence="8 9">
    <name type="scientific">Portunus trituberculatus</name>
    <name type="common">Swimming crab</name>
    <name type="synonym">Neptunus trituberculatus</name>
    <dbReference type="NCBI Taxonomy" id="210409"/>
    <lineage>
        <taxon>Eukaryota</taxon>
        <taxon>Metazoa</taxon>
        <taxon>Ecdysozoa</taxon>
        <taxon>Arthropoda</taxon>
        <taxon>Crustacea</taxon>
        <taxon>Multicrustacea</taxon>
        <taxon>Malacostraca</taxon>
        <taxon>Eumalacostraca</taxon>
        <taxon>Eucarida</taxon>
        <taxon>Decapoda</taxon>
        <taxon>Pleocyemata</taxon>
        <taxon>Brachyura</taxon>
        <taxon>Eubrachyura</taxon>
        <taxon>Portunoidea</taxon>
        <taxon>Portunidae</taxon>
        <taxon>Portuninae</taxon>
        <taxon>Portunus</taxon>
    </lineage>
</organism>
<name>A0A5B7IWC4_PORTR</name>
<dbReference type="EMBL" id="VSRR010065558">
    <property type="protein sequence ID" value="MPC84494.1"/>
    <property type="molecule type" value="Genomic_DNA"/>
</dbReference>
<dbReference type="Proteomes" id="UP000324222">
    <property type="component" value="Unassembled WGS sequence"/>
</dbReference>
<feature type="compositionally biased region" description="Low complexity" evidence="6">
    <location>
        <begin position="37"/>
        <end position="57"/>
    </location>
</feature>
<dbReference type="GO" id="GO:0005739">
    <property type="term" value="C:mitochondrion"/>
    <property type="evidence" value="ECO:0007669"/>
    <property type="project" value="TreeGrafter"/>
</dbReference>
<feature type="binding site" evidence="5">
    <location>
        <position position="107"/>
    </location>
    <ligand>
        <name>FAD</name>
        <dbReference type="ChEBI" id="CHEBI:57692"/>
    </ligand>
</feature>
<protein>
    <submittedName>
        <fullName evidence="8">NADH-cytochrome b5 reductase 3</fullName>
    </submittedName>
</protein>
<dbReference type="GO" id="GO:0016491">
    <property type="term" value="F:oxidoreductase activity"/>
    <property type="evidence" value="ECO:0007669"/>
    <property type="project" value="UniProtKB-KW"/>
</dbReference>
<feature type="binding site" evidence="5">
    <location>
        <position position="91"/>
    </location>
    <ligand>
        <name>FAD</name>
        <dbReference type="ChEBI" id="CHEBI:57692"/>
    </ligand>
</feature>
<comment type="cofactor">
    <cofactor evidence="1 5">
        <name>FAD</name>
        <dbReference type="ChEBI" id="CHEBI:57692"/>
    </cofactor>
</comment>
<dbReference type="InterPro" id="IPR001834">
    <property type="entry name" value="CBR-like"/>
</dbReference>
<dbReference type="PANTHER" id="PTHR19370:SF185">
    <property type="entry name" value="NADH-CYTOCHROME B5 REDUCTASE"/>
    <property type="match status" value="1"/>
</dbReference>
<accession>A0A5B7IWC4</accession>
<keyword evidence="4" id="KW-0560">Oxidoreductase</keyword>
<feature type="binding site" evidence="5">
    <location>
        <position position="92"/>
    </location>
    <ligand>
        <name>FAD</name>
        <dbReference type="ChEBI" id="CHEBI:57692"/>
    </ligand>
</feature>
<evidence type="ECO:0000256" key="2">
    <source>
        <dbReference type="ARBA" id="ARBA00022630"/>
    </source>
</evidence>
<feature type="region of interest" description="Disordered" evidence="6">
    <location>
        <begin position="34"/>
        <end position="57"/>
    </location>
</feature>
<evidence type="ECO:0000256" key="1">
    <source>
        <dbReference type="ARBA" id="ARBA00001974"/>
    </source>
</evidence>
<dbReference type="InterPro" id="IPR008333">
    <property type="entry name" value="Cbr1-like_FAD-bd_dom"/>
</dbReference>
<dbReference type="PANTHER" id="PTHR19370">
    <property type="entry name" value="NADH-CYTOCHROME B5 REDUCTASE"/>
    <property type="match status" value="1"/>
</dbReference>
<sequence>MLLSRMGSVSVKKGVASSMTFSKLQRVLMGKTGLVNSSSSSRSSSSAPPLASSTRTSGRFKWRPNLAIASLPIGQHIYLSARIDGQLVVRPYTPVSSDEDKGFMDLVVKVSLCV</sequence>